<evidence type="ECO:0000313" key="3">
    <source>
        <dbReference type="Proteomes" id="UP000663720"/>
    </source>
</evidence>
<gene>
    <name evidence="2" type="ORF">dnl_27550</name>
</gene>
<dbReference type="KEGG" id="dli:dnl_27550"/>
<feature type="transmembrane region" description="Helical" evidence="1">
    <location>
        <begin position="6"/>
        <end position="25"/>
    </location>
</feature>
<sequence length="81" mass="9265">MNKDKIIIQMVWGILLVLAGIGVFIRIPQVMPQIEKMGSFSSMMVFVYFCFYLLGILLIGGGAKKLYDNYHKFQNNDQNSN</sequence>
<keyword evidence="1" id="KW-1133">Transmembrane helix</keyword>
<accession>A0A975B885</accession>
<dbReference type="AlphaFoldDB" id="A0A975B885"/>
<evidence type="ECO:0000256" key="1">
    <source>
        <dbReference type="SAM" id="Phobius"/>
    </source>
</evidence>
<proteinExistence type="predicted"/>
<keyword evidence="1" id="KW-0812">Transmembrane</keyword>
<organism evidence="2 3">
    <name type="scientific">Desulfonema limicola</name>
    <dbReference type="NCBI Taxonomy" id="45656"/>
    <lineage>
        <taxon>Bacteria</taxon>
        <taxon>Pseudomonadati</taxon>
        <taxon>Thermodesulfobacteriota</taxon>
        <taxon>Desulfobacteria</taxon>
        <taxon>Desulfobacterales</taxon>
        <taxon>Desulfococcaceae</taxon>
        <taxon>Desulfonema</taxon>
    </lineage>
</organism>
<feature type="transmembrane region" description="Helical" evidence="1">
    <location>
        <begin position="45"/>
        <end position="63"/>
    </location>
</feature>
<keyword evidence="3" id="KW-1185">Reference proteome</keyword>
<protein>
    <submittedName>
        <fullName evidence="2">Uncharacterized protein</fullName>
    </submittedName>
</protein>
<dbReference type="EMBL" id="CP061799">
    <property type="protein sequence ID" value="QTA80451.1"/>
    <property type="molecule type" value="Genomic_DNA"/>
</dbReference>
<dbReference type="Proteomes" id="UP000663720">
    <property type="component" value="Chromosome"/>
</dbReference>
<name>A0A975B885_9BACT</name>
<evidence type="ECO:0000313" key="2">
    <source>
        <dbReference type="EMBL" id="QTA80451.1"/>
    </source>
</evidence>
<keyword evidence="1" id="KW-0472">Membrane</keyword>
<dbReference type="RefSeq" id="WP_246514915.1">
    <property type="nucleotide sequence ID" value="NZ_CP061799.1"/>
</dbReference>
<reference evidence="2" key="1">
    <citation type="journal article" date="2021" name="Microb. Physiol.">
        <title>Proteogenomic Insights into the Physiology of Marine, Sulfate-Reducing, Filamentous Desulfonema limicola and Desulfonema magnum.</title>
        <authorList>
            <person name="Schnaars V."/>
            <person name="Wohlbrand L."/>
            <person name="Scheve S."/>
            <person name="Hinrichs C."/>
            <person name="Reinhardt R."/>
            <person name="Rabus R."/>
        </authorList>
    </citation>
    <scope>NUCLEOTIDE SEQUENCE</scope>
    <source>
        <strain evidence="2">5ac10</strain>
    </source>
</reference>